<dbReference type="GO" id="GO:0016020">
    <property type="term" value="C:membrane"/>
    <property type="evidence" value="ECO:0007669"/>
    <property type="project" value="UniProtKB-SubCell"/>
</dbReference>
<reference evidence="9 10" key="1">
    <citation type="submission" date="2016-04" db="EMBL/GenBank/DDBJ databases">
        <title>A degradative enzymes factory behind the ericoid mycorrhizal symbiosis.</title>
        <authorList>
            <consortium name="DOE Joint Genome Institute"/>
            <person name="Martino E."/>
            <person name="Morin E."/>
            <person name="Grelet G."/>
            <person name="Kuo A."/>
            <person name="Kohler A."/>
            <person name="Daghino S."/>
            <person name="Barry K."/>
            <person name="Choi C."/>
            <person name="Cichocki N."/>
            <person name="Clum A."/>
            <person name="Copeland A."/>
            <person name="Hainaut M."/>
            <person name="Haridas S."/>
            <person name="Labutti K."/>
            <person name="Lindquist E."/>
            <person name="Lipzen A."/>
            <person name="Khouja H.-R."/>
            <person name="Murat C."/>
            <person name="Ohm R."/>
            <person name="Olson A."/>
            <person name="Spatafora J."/>
            <person name="Veneault-Fourrey C."/>
            <person name="Henrissat B."/>
            <person name="Grigoriev I."/>
            <person name="Martin F."/>
            <person name="Perotto S."/>
        </authorList>
    </citation>
    <scope>NUCLEOTIDE SEQUENCE [LARGE SCALE GENOMIC DNA]</scope>
    <source>
        <strain evidence="9 10">F</strain>
    </source>
</reference>
<feature type="non-terminal residue" evidence="9">
    <location>
        <position position="1"/>
    </location>
</feature>
<sequence length="205" mass="23025">HGLHILVSQPSTKPQCVDIIAIHGLNGHYEATWTDRTTGANWLKDPAFLSNDIPYARIQSFGYNSLTYFSRSNANIRDFASELLAAIKSSRKTVVEKKRPIVFICHSLGGIAVVRAHEQNQHYSNILENIKGVAFFGTPHQGSDLAFWDYIGTTIVRAVALGYSTNTTLSKDLKIDSTMLKNISESFSYRGEKMRIRSFYETESM</sequence>
<keyword evidence="10" id="KW-1185">Reference proteome</keyword>
<dbReference type="Gene3D" id="3.40.50.1820">
    <property type="entry name" value="alpha/beta hydrolase"/>
    <property type="match status" value="1"/>
</dbReference>
<evidence type="ECO:0000256" key="1">
    <source>
        <dbReference type="ARBA" id="ARBA00004173"/>
    </source>
</evidence>
<evidence type="ECO:0000256" key="5">
    <source>
        <dbReference type="ARBA" id="ARBA00022824"/>
    </source>
</evidence>
<dbReference type="EMBL" id="KZ613958">
    <property type="protein sequence ID" value="PMD32778.1"/>
    <property type="molecule type" value="Genomic_DNA"/>
</dbReference>
<dbReference type="InterPro" id="IPR007751">
    <property type="entry name" value="DUF676_lipase-like"/>
</dbReference>
<protein>
    <recommendedName>
        <fullName evidence="8">DUF676 domain-containing protein</fullName>
    </recommendedName>
</protein>
<gene>
    <name evidence="9" type="ORF">L207DRAFT_402671</name>
</gene>
<accession>A0A2J6R2N9</accession>
<keyword evidence="7" id="KW-0472">Membrane</keyword>
<evidence type="ECO:0000256" key="7">
    <source>
        <dbReference type="ARBA" id="ARBA00023136"/>
    </source>
</evidence>
<evidence type="ECO:0000313" key="10">
    <source>
        <dbReference type="Proteomes" id="UP000235786"/>
    </source>
</evidence>
<name>A0A2J6R2N9_HYAVF</name>
<organism evidence="9 10">
    <name type="scientific">Hyaloscypha variabilis (strain UAMH 11265 / GT02V1 / F)</name>
    <name type="common">Meliniomyces variabilis</name>
    <dbReference type="NCBI Taxonomy" id="1149755"/>
    <lineage>
        <taxon>Eukaryota</taxon>
        <taxon>Fungi</taxon>
        <taxon>Dikarya</taxon>
        <taxon>Ascomycota</taxon>
        <taxon>Pezizomycotina</taxon>
        <taxon>Leotiomycetes</taxon>
        <taxon>Helotiales</taxon>
        <taxon>Hyaloscyphaceae</taxon>
        <taxon>Hyaloscypha</taxon>
        <taxon>Hyaloscypha variabilis</taxon>
    </lineage>
</organism>
<dbReference type="GO" id="GO:0005783">
    <property type="term" value="C:endoplasmic reticulum"/>
    <property type="evidence" value="ECO:0007669"/>
    <property type="project" value="UniProtKB-SubCell"/>
</dbReference>
<dbReference type="SUPFAM" id="SSF53474">
    <property type="entry name" value="alpha/beta-Hydrolases"/>
    <property type="match status" value="1"/>
</dbReference>
<dbReference type="AlphaFoldDB" id="A0A2J6R2N9"/>
<evidence type="ECO:0000256" key="2">
    <source>
        <dbReference type="ARBA" id="ARBA00004240"/>
    </source>
</evidence>
<keyword evidence="5" id="KW-0256">Endoplasmic reticulum</keyword>
<evidence type="ECO:0000256" key="3">
    <source>
        <dbReference type="ARBA" id="ARBA00004370"/>
    </source>
</evidence>
<comment type="similarity">
    <text evidence="4">Belongs to the putative lipase ROG1 family.</text>
</comment>
<evidence type="ECO:0000313" key="9">
    <source>
        <dbReference type="EMBL" id="PMD32778.1"/>
    </source>
</evidence>
<proteinExistence type="inferred from homology"/>
<dbReference type="PANTHER" id="PTHR48182">
    <property type="entry name" value="PROTEIN SERAC1"/>
    <property type="match status" value="1"/>
</dbReference>
<evidence type="ECO:0000259" key="8">
    <source>
        <dbReference type="Pfam" id="PF05057"/>
    </source>
</evidence>
<dbReference type="PANTHER" id="PTHR48182:SF2">
    <property type="entry name" value="PROTEIN SERAC1"/>
    <property type="match status" value="1"/>
</dbReference>
<dbReference type="Proteomes" id="UP000235786">
    <property type="component" value="Unassembled WGS sequence"/>
</dbReference>
<dbReference type="InterPro" id="IPR052374">
    <property type="entry name" value="SERAC1"/>
</dbReference>
<comment type="subcellular location">
    <subcellularLocation>
        <location evidence="2">Endoplasmic reticulum</location>
    </subcellularLocation>
    <subcellularLocation>
        <location evidence="3">Membrane</location>
    </subcellularLocation>
    <subcellularLocation>
        <location evidence="1">Mitochondrion</location>
    </subcellularLocation>
</comment>
<evidence type="ECO:0000256" key="4">
    <source>
        <dbReference type="ARBA" id="ARBA00007920"/>
    </source>
</evidence>
<dbReference type="OrthoDB" id="427518at2759"/>
<dbReference type="GO" id="GO:0005739">
    <property type="term" value="C:mitochondrion"/>
    <property type="evidence" value="ECO:0007669"/>
    <property type="project" value="UniProtKB-SubCell"/>
</dbReference>
<dbReference type="Pfam" id="PF05057">
    <property type="entry name" value="DUF676"/>
    <property type="match status" value="1"/>
</dbReference>
<feature type="non-terminal residue" evidence="9">
    <location>
        <position position="205"/>
    </location>
</feature>
<evidence type="ECO:0000256" key="6">
    <source>
        <dbReference type="ARBA" id="ARBA00023128"/>
    </source>
</evidence>
<dbReference type="InterPro" id="IPR029058">
    <property type="entry name" value="AB_hydrolase_fold"/>
</dbReference>
<keyword evidence="6" id="KW-0496">Mitochondrion</keyword>
<feature type="domain" description="DUF676" evidence="8">
    <location>
        <begin position="20"/>
        <end position="146"/>
    </location>
</feature>